<dbReference type="InterPro" id="IPR050109">
    <property type="entry name" value="HTH-type_TetR-like_transc_reg"/>
</dbReference>
<reference evidence="5 6" key="1">
    <citation type="submission" date="2019-12" db="EMBL/GenBank/DDBJ databases">
        <title>Nocardia sp. nov. ET3-3 isolated from soil.</title>
        <authorList>
            <person name="Kanchanasin P."/>
            <person name="Tanasupawat S."/>
            <person name="Yuki M."/>
            <person name="Kudo T."/>
        </authorList>
    </citation>
    <scope>NUCLEOTIDE SEQUENCE [LARGE SCALE GENOMIC DNA]</scope>
    <source>
        <strain evidence="5 6">ET3-3</strain>
    </source>
</reference>
<dbReference type="InterPro" id="IPR001647">
    <property type="entry name" value="HTH_TetR"/>
</dbReference>
<dbReference type="Proteomes" id="UP000466794">
    <property type="component" value="Unassembled WGS sequence"/>
</dbReference>
<organism evidence="5 6">
    <name type="scientific">Nocardia terrae</name>
    <dbReference type="NCBI Taxonomy" id="2675851"/>
    <lineage>
        <taxon>Bacteria</taxon>
        <taxon>Bacillati</taxon>
        <taxon>Actinomycetota</taxon>
        <taxon>Actinomycetes</taxon>
        <taxon>Mycobacteriales</taxon>
        <taxon>Nocardiaceae</taxon>
        <taxon>Nocardia</taxon>
    </lineage>
</organism>
<evidence type="ECO:0000313" key="5">
    <source>
        <dbReference type="EMBL" id="MVU82876.1"/>
    </source>
</evidence>
<name>A0A7K1V8I1_9NOCA</name>
<keyword evidence="6" id="KW-1185">Reference proteome</keyword>
<evidence type="ECO:0000256" key="3">
    <source>
        <dbReference type="SAM" id="MobiDB-lite"/>
    </source>
</evidence>
<dbReference type="PRINTS" id="PR00455">
    <property type="entry name" value="HTHTETR"/>
</dbReference>
<dbReference type="Pfam" id="PF00440">
    <property type="entry name" value="TetR_N"/>
    <property type="match status" value="1"/>
</dbReference>
<proteinExistence type="predicted"/>
<feature type="domain" description="HTH tetR-type" evidence="4">
    <location>
        <begin position="37"/>
        <end position="97"/>
    </location>
</feature>
<dbReference type="GO" id="GO:0003700">
    <property type="term" value="F:DNA-binding transcription factor activity"/>
    <property type="evidence" value="ECO:0007669"/>
    <property type="project" value="TreeGrafter"/>
</dbReference>
<evidence type="ECO:0000256" key="2">
    <source>
        <dbReference type="PROSITE-ProRule" id="PRU00335"/>
    </source>
</evidence>
<keyword evidence="1 2" id="KW-0238">DNA-binding</keyword>
<dbReference type="AlphaFoldDB" id="A0A7K1V8I1"/>
<dbReference type="EMBL" id="WRPP01000011">
    <property type="protein sequence ID" value="MVU82876.1"/>
    <property type="molecule type" value="Genomic_DNA"/>
</dbReference>
<feature type="DNA-binding region" description="H-T-H motif" evidence="2">
    <location>
        <begin position="60"/>
        <end position="79"/>
    </location>
</feature>
<evidence type="ECO:0000313" key="6">
    <source>
        <dbReference type="Proteomes" id="UP000466794"/>
    </source>
</evidence>
<protein>
    <submittedName>
        <fullName evidence="5">TetR family transcriptional regulator</fullName>
    </submittedName>
</protein>
<gene>
    <name evidence="5" type="ORF">GPX89_37280</name>
</gene>
<dbReference type="PANTHER" id="PTHR30055:SF146">
    <property type="entry name" value="HTH-TYPE TRANSCRIPTIONAL DUAL REGULATOR CECR"/>
    <property type="match status" value="1"/>
</dbReference>
<dbReference type="SUPFAM" id="SSF46689">
    <property type="entry name" value="Homeodomain-like"/>
    <property type="match status" value="1"/>
</dbReference>
<evidence type="ECO:0000259" key="4">
    <source>
        <dbReference type="PROSITE" id="PS50977"/>
    </source>
</evidence>
<accession>A0A7K1V8I1</accession>
<dbReference type="Gene3D" id="1.10.357.10">
    <property type="entry name" value="Tetracycline Repressor, domain 2"/>
    <property type="match status" value="1"/>
</dbReference>
<dbReference type="PANTHER" id="PTHR30055">
    <property type="entry name" value="HTH-TYPE TRANSCRIPTIONAL REGULATOR RUTR"/>
    <property type="match status" value="1"/>
</dbReference>
<evidence type="ECO:0000256" key="1">
    <source>
        <dbReference type="ARBA" id="ARBA00023125"/>
    </source>
</evidence>
<comment type="caution">
    <text evidence="5">The sequence shown here is derived from an EMBL/GenBank/DDBJ whole genome shotgun (WGS) entry which is preliminary data.</text>
</comment>
<feature type="region of interest" description="Disordered" evidence="3">
    <location>
        <begin position="1"/>
        <end position="38"/>
    </location>
</feature>
<dbReference type="GO" id="GO:0000976">
    <property type="term" value="F:transcription cis-regulatory region binding"/>
    <property type="evidence" value="ECO:0007669"/>
    <property type="project" value="TreeGrafter"/>
</dbReference>
<dbReference type="InterPro" id="IPR009057">
    <property type="entry name" value="Homeodomain-like_sf"/>
</dbReference>
<sequence length="242" mass="26509">MTENSPRRSSRSVGQNDYVTQLGPGRPRLEPRRRAGQTPRAEILDAAAELFTSHGYGNTSTRAVADAVGIRQASLYHHFAAKDDILDALLGETVSTPLELAGKLADRPEPAAVRLYALAWYDISQLLASRWNLGALYLLPELRSDRFAKFREGRDALRRHYETLSAAVIAEAGADAVAGAELLPFRLVESVINMRSDEGAAPEYAEQLIPDAILRLLCWTGSLVETRVAALELAAQFPPDQD</sequence>
<dbReference type="PROSITE" id="PS50977">
    <property type="entry name" value="HTH_TETR_2"/>
    <property type="match status" value="1"/>
</dbReference>